<dbReference type="InterPro" id="IPR029016">
    <property type="entry name" value="GAF-like_dom_sf"/>
</dbReference>
<dbReference type="SMART" id="SM00387">
    <property type="entry name" value="HATPase_c"/>
    <property type="match status" value="1"/>
</dbReference>
<dbReference type="InterPro" id="IPR001789">
    <property type="entry name" value="Sig_transdc_resp-reg_receiver"/>
</dbReference>
<dbReference type="CDD" id="cd00082">
    <property type="entry name" value="HisKA"/>
    <property type="match status" value="1"/>
</dbReference>
<evidence type="ECO:0000256" key="1">
    <source>
        <dbReference type="ARBA" id="ARBA00000085"/>
    </source>
</evidence>
<evidence type="ECO:0000256" key="6">
    <source>
        <dbReference type="PROSITE-ProRule" id="PRU00169"/>
    </source>
</evidence>
<evidence type="ECO:0000313" key="10">
    <source>
        <dbReference type="EMBL" id="GAM39928.1"/>
    </source>
</evidence>
<dbReference type="Proteomes" id="UP000053095">
    <property type="component" value="Unassembled WGS sequence"/>
</dbReference>
<comment type="catalytic activity">
    <reaction evidence="1">
        <text>ATP + protein L-histidine = ADP + protein N-phospho-L-histidine.</text>
        <dbReference type="EC" id="2.7.13.3"/>
    </reaction>
</comment>
<keyword evidence="11" id="KW-1185">Reference proteome</keyword>
<dbReference type="GO" id="GO:0000155">
    <property type="term" value="F:phosphorelay sensor kinase activity"/>
    <property type="evidence" value="ECO:0007669"/>
    <property type="project" value="InterPro"/>
</dbReference>
<sequence>MGPPPAHHTTTYEDDRRARELYHYFQPDNPALLPSGHRTAGLTGPSSSSRKASPNLVLTALTQLAAIKLGVQRAIISLIDRETLYVVAEASKSLNLGNNDVYEDDGDGLWMGCSHGPVAGTLCEKTITLKPTPEDRYPLFVVRDLRQHPVYSNIPCVCGPPYFRYYAGTPLTTSSNGITIGSLYVIDLRPDITLTPSHIETLGTIADAVGHGVFGNITTVTRKSPFSQSAFGAHSSDRASSRTSSPQESPKQEAHNFDLHATSDTSSLRSASPGHKADVTDNMLELSHSPMSTKSEVSVVPSAKRRANKTRSTFQRAANLMRESLDLGQDGGERKSASVCALAAKGPFFEDSSAASSSYIPPQMDLHFVRRMVRRYPRGGLWYFYQDGTAFSSDEDASVHPRPFGTLREKDLQTLRKYFPRATRVVFAPLWDSFNSRWFGGCFGWSAVETRVFSAHVELGGVFGFGSSMMVEHSRAQSQESDRKKGDFISSISHELRSPLHGILAATDFLSEHVESEFAKSLLDTVRACGRTLLDTFEQILDYSKINSLDMKRQLHSSRLRADRGRNEKPRSDTLRIFKVVHVAALVEDVIESVYSGHIFSTNLASRAWRLEPDEEHNGASDGYNSSPVDVLIDVTAHDWDFMIEPGALRRIIMNVFGNALKYTREGLVSVRVDLQKKGAGPDSTTSPDSSASEVLVLTVSDTGKGISNEYLHTEIFTPFSQEDSLSPGTGLGLSLVRNILRSLNGTIKIKSQTAEGSDIAAMGTPETDIRVLLVEDNPINMALLRKFVNRKSPQVLHTAINGKVAVERVQKTTEGYHYIFMDMSMPVMDGFDATQAIRSIERNRGTTHPATIIALTGLGSSEHVATAYTAGINVFLTKPFHLMILND</sequence>
<dbReference type="InterPro" id="IPR005467">
    <property type="entry name" value="His_kinase_dom"/>
</dbReference>
<dbReference type="Gene3D" id="3.30.450.40">
    <property type="match status" value="1"/>
</dbReference>
<accession>A0A6V8HEK9</accession>
<organism evidence="10 11">
    <name type="scientific">Talaromyces pinophilus</name>
    <name type="common">Penicillium pinophilum</name>
    <dbReference type="NCBI Taxonomy" id="128442"/>
    <lineage>
        <taxon>Eukaryota</taxon>
        <taxon>Fungi</taxon>
        <taxon>Dikarya</taxon>
        <taxon>Ascomycota</taxon>
        <taxon>Pezizomycotina</taxon>
        <taxon>Eurotiomycetes</taxon>
        <taxon>Eurotiomycetidae</taxon>
        <taxon>Eurotiales</taxon>
        <taxon>Trichocomaceae</taxon>
        <taxon>Talaromyces</taxon>
        <taxon>Talaromyces sect. Talaromyces</taxon>
    </lineage>
</organism>
<dbReference type="Pfam" id="PF00512">
    <property type="entry name" value="HisKA"/>
    <property type="match status" value="1"/>
</dbReference>
<proteinExistence type="predicted"/>
<keyword evidence="4" id="KW-0808">Transferase</keyword>
<dbReference type="FunFam" id="1.10.287.130:FF:000023">
    <property type="entry name" value="Sensor histidine kinase/response regulator, putative"/>
    <property type="match status" value="1"/>
</dbReference>
<dbReference type="Gene3D" id="3.30.565.10">
    <property type="entry name" value="Histidine kinase-like ATPase, C-terminal domain"/>
    <property type="match status" value="1"/>
</dbReference>
<dbReference type="Pfam" id="PF01590">
    <property type="entry name" value="GAF"/>
    <property type="match status" value="1"/>
</dbReference>
<dbReference type="Gene3D" id="1.10.287.130">
    <property type="match status" value="1"/>
</dbReference>
<dbReference type="GO" id="GO:0005886">
    <property type="term" value="C:plasma membrane"/>
    <property type="evidence" value="ECO:0007669"/>
    <property type="project" value="TreeGrafter"/>
</dbReference>
<feature type="modified residue" description="4-aspartylphosphate" evidence="6">
    <location>
        <position position="823"/>
    </location>
</feature>
<dbReference type="EMBL" id="DF933830">
    <property type="protein sequence ID" value="GAM39928.1"/>
    <property type="molecule type" value="Genomic_DNA"/>
</dbReference>
<dbReference type="InterPro" id="IPR036890">
    <property type="entry name" value="HATPase_C_sf"/>
</dbReference>
<dbReference type="InterPro" id="IPR003661">
    <property type="entry name" value="HisK_dim/P_dom"/>
</dbReference>
<dbReference type="InterPro" id="IPR004358">
    <property type="entry name" value="Sig_transdc_His_kin-like_C"/>
</dbReference>
<dbReference type="InterPro" id="IPR003018">
    <property type="entry name" value="GAF"/>
</dbReference>
<evidence type="ECO:0000256" key="5">
    <source>
        <dbReference type="ARBA" id="ARBA00022777"/>
    </source>
</evidence>
<evidence type="ECO:0000313" key="11">
    <source>
        <dbReference type="Proteomes" id="UP000053095"/>
    </source>
</evidence>
<dbReference type="PANTHER" id="PTHR43047:SF72">
    <property type="entry name" value="OSMOSENSING HISTIDINE PROTEIN KINASE SLN1"/>
    <property type="match status" value="1"/>
</dbReference>
<dbReference type="Pfam" id="PF00072">
    <property type="entry name" value="Response_reg"/>
    <property type="match status" value="1"/>
</dbReference>
<keyword evidence="5" id="KW-0418">Kinase</keyword>
<dbReference type="Pfam" id="PF02518">
    <property type="entry name" value="HATPase_c"/>
    <property type="match status" value="1"/>
</dbReference>
<comment type="caution">
    <text evidence="10">The sequence shown here is derived from an EMBL/GenBank/DDBJ whole genome shotgun (WGS) entry which is preliminary data.</text>
</comment>
<name>A0A6V8HEK9_TALPI</name>
<dbReference type="PRINTS" id="PR00344">
    <property type="entry name" value="BCTRLSENSOR"/>
</dbReference>
<evidence type="ECO:0000256" key="2">
    <source>
        <dbReference type="ARBA" id="ARBA00012438"/>
    </source>
</evidence>
<dbReference type="PANTHER" id="PTHR43047">
    <property type="entry name" value="TWO-COMPONENT HISTIDINE PROTEIN KINASE"/>
    <property type="match status" value="1"/>
</dbReference>
<dbReference type="Gene3D" id="3.40.50.2300">
    <property type="match status" value="1"/>
</dbReference>
<evidence type="ECO:0000256" key="3">
    <source>
        <dbReference type="ARBA" id="ARBA00022553"/>
    </source>
</evidence>
<keyword evidence="3 6" id="KW-0597">Phosphoprotein</keyword>
<dbReference type="CDD" id="cd17546">
    <property type="entry name" value="REC_hyHK_CKI1_RcsC-like"/>
    <property type="match status" value="1"/>
</dbReference>
<feature type="region of interest" description="Disordered" evidence="7">
    <location>
        <begin position="227"/>
        <end position="254"/>
    </location>
</feature>
<feature type="region of interest" description="Disordered" evidence="7">
    <location>
        <begin position="28"/>
        <end position="52"/>
    </location>
</feature>
<reference evidence="11" key="1">
    <citation type="journal article" date="2015" name="Genome Announc.">
        <title>Draft genome sequence of Talaromyces cellulolyticus strain Y-94, a source of lignocellulosic biomass-degrading enzymes.</title>
        <authorList>
            <person name="Fujii T."/>
            <person name="Koike H."/>
            <person name="Sawayama S."/>
            <person name="Yano S."/>
            <person name="Inoue H."/>
        </authorList>
    </citation>
    <scope>NUCLEOTIDE SEQUENCE [LARGE SCALE GENOMIC DNA]</scope>
    <source>
        <strain evidence="11">Y-94</strain>
    </source>
</reference>
<evidence type="ECO:0000259" key="8">
    <source>
        <dbReference type="PROSITE" id="PS50109"/>
    </source>
</evidence>
<dbReference type="SUPFAM" id="SSF55781">
    <property type="entry name" value="GAF domain-like"/>
    <property type="match status" value="1"/>
</dbReference>
<dbReference type="SUPFAM" id="SSF52172">
    <property type="entry name" value="CheY-like"/>
    <property type="match status" value="1"/>
</dbReference>
<dbReference type="SUPFAM" id="SSF55874">
    <property type="entry name" value="ATPase domain of HSP90 chaperone/DNA topoisomerase II/histidine kinase"/>
    <property type="match status" value="1"/>
</dbReference>
<dbReference type="PROSITE" id="PS50109">
    <property type="entry name" value="HIS_KIN"/>
    <property type="match status" value="1"/>
</dbReference>
<dbReference type="AlphaFoldDB" id="A0A6V8HEK9"/>
<dbReference type="InterPro" id="IPR003594">
    <property type="entry name" value="HATPase_dom"/>
</dbReference>
<dbReference type="EC" id="2.7.13.3" evidence="2"/>
<dbReference type="InterPro" id="IPR011006">
    <property type="entry name" value="CheY-like_superfamily"/>
</dbReference>
<dbReference type="GO" id="GO:0009927">
    <property type="term" value="F:histidine phosphotransfer kinase activity"/>
    <property type="evidence" value="ECO:0007669"/>
    <property type="project" value="TreeGrafter"/>
</dbReference>
<feature type="domain" description="Histidine kinase" evidence="8">
    <location>
        <begin position="491"/>
        <end position="760"/>
    </location>
</feature>
<dbReference type="SMART" id="SM00448">
    <property type="entry name" value="REC"/>
    <property type="match status" value="1"/>
</dbReference>
<dbReference type="SMART" id="SM00388">
    <property type="entry name" value="HisKA"/>
    <property type="match status" value="1"/>
</dbReference>
<feature type="region of interest" description="Disordered" evidence="7">
    <location>
        <begin position="285"/>
        <end position="311"/>
    </location>
</feature>
<protein>
    <recommendedName>
        <fullName evidence="2">histidine kinase</fullName>
        <ecNumber evidence="2">2.7.13.3</ecNumber>
    </recommendedName>
</protein>
<gene>
    <name evidence="10" type="ORF">TCE0_034r11871</name>
</gene>
<evidence type="ECO:0000256" key="4">
    <source>
        <dbReference type="ARBA" id="ARBA00022679"/>
    </source>
</evidence>
<evidence type="ECO:0000259" key="9">
    <source>
        <dbReference type="PROSITE" id="PS50110"/>
    </source>
</evidence>
<dbReference type="PROSITE" id="PS50110">
    <property type="entry name" value="RESPONSE_REGULATORY"/>
    <property type="match status" value="1"/>
</dbReference>
<feature type="domain" description="Response regulatory" evidence="9">
    <location>
        <begin position="771"/>
        <end position="888"/>
    </location>
</feature>
<dbReference type="InterPro" id="IPR036097">
    <property type="entry name" value="HisK_dim/P_sf"/>
</dbReference>
<evidence type="ECO:0000256" key="7">
    <source>
        <dbReference type="SAM" id="MobiDB-lite"/>
    </source>
</evidence>
<dbReference type="SUPFAM" id="SSF47384">
    <property type="entry name" value="Homodimeric domain of signal transducing histidine kinase"/>
    <property type="match status" value="1"/>
</dbReference>